<keyword evidence="2" id="KW-0472">Membrane</keyword>
<reference evidence="3 4" key="2">
    <citation type="journal article" date="2019" name="Sci. Rep.">
        <title>Insight into the biology of Mycobacterium mucogenicum and Mycobacterium neoaurum clade members.</title>
        <authorList>
            <person name="Behra P.R.K."/>
            <person name="Pettersson B.M.F."/>
            <person name="Ramesh M."/>
            <person name="Dasgupta S."/>
            <person name="Kirsebom L.A."/>
        </authorList>
    </citation>
    <scope>NUCLEOTIDE SEQUENCE [LARGE SCALE GENOMIC DNA]</scope>
    <source>
        <strain evidence="3 4">DSM 44124</strain>
    </source>
</reference>
<evidence type="ECO:0000256" key="1">
    <source>
        <dbReference type="SAM" id="MobiDB-lite"/>
    </source>
</evidence>
<dbReference type="Proteomes" id="UP000309231">
    <property type="component" value="Chromosome"/>
</dbReference>
<dbReference type="EMBL" id="CP062008">
    <property type="protein sequence ID" value="QPG70925.1"/>
    <property type="molecule type" value="Genomic_DNA"/>
</dbReference>
<proteinExistence type="predicted"/>
<name>A0A8E4RAZ2_MYCMU</name>
<dbReference type="AlphaFoldDB" id="A0A8E4RAZ2"/>
<evidence type="ECO:0000313" key="3">
    <source>
        <dbReference type="EMBL" id="QPG70925.1"/>
    </source>
</evidence>
<dbReference type="GeneID" id="76724898"/>
<dbReference type="KEGG" id="mmuc:C1S78_008260"/>
<gene>
    <name evidence="3" type="ORF">C1S78_008260</name>
</gene>
<evidence type="ECO:0000256" key="2">
    <source>
        <dbReference type="SAM" id="Phobius"/>
    </source>
</evidence>
<accession>A0A8E4RAZ2</accession>
<reference evidence="3 4" key="1">
    <citation type="journal article" date="2019" name="BMC Evol. Biol.">
        <title>Comparative genomics of Mycobacterium mucogenicum and Mycobacterium neoaurum clade members emphasizing tRNA and non-coding RNA.</title>
        <authorList>
            <person name="Behra P.R.K."/>
            <person name="Pettersson B.M.F."/>
            <person name="Das S."/>
            <person name="Dasgupta S."/>
            <person name="Kirsebom L.A."/>
        </authorList>
    </citation>
    <scope>NUCLEOTIDE SEQUENCE [LARGE SCALE GENOMIC DNA]</scope>
    <source>
        <strain evidence="3 4">DSM 44124</strain>
    </source>
</reference>
<sequence>MSTNPEVPTPDGEPEPGAPLPESEIGHVESITYEGPGSPGGPAVWGEVIRGVIGAVAGIAIGIWGCIMIKDGITGDVAFALHYGENNSLEINTGWVGLFVLGIGAAIIYFTAIKIDWKSSAGRPAPSGDTKAEGA</sequence>
<feature type="transmembrane region" description="Helical" evidence="2">
    <location>
        <begin position="52"/>
        <end position="73"/>
    </location>
</feature>
<keyword evidence="2" id="KW-1133">Transmembrane helix</keyword>
<protein>
    <submittedName>
        <fullName evidence="3">Uncharacterized protein</fullName>
    </submittedName>
</protein>
<evidence type="ECO:0000313" key="4">
    <source>
        <dbReference type="Proteomes" id="UP000309231"/>
    </source>
</evidence>
<organism evidence="3 4">
    <name type="scientific">Mycolicibacterium mucogenicum DSM 44124</name>
    <dbReference type="NCBI Taxonomy" id="1226753"/>
    <lineage>
        <taxon>Bacteria</taxon>
        <taxon>Bacillati</taxon>
        <taxon>Actinomycetota</taxon>
        <taxon>Actinomycetes</taxon>
        <taxon>Mycobacteriales</taxon>
        <taxon>Mycobacteriaceae</taxon>
        <taxon>Mycolicibacterium</taxon>
    </lineage>
</organism>
<feature type="transmembrane region" description="Helical" evidence="2">
    <location>
        <begin position="93"/>
        <end position="113"/>
    </location>
</feature>
<keyword evidence="4" id="KW-1185">Reference proteome</keyword>
<dbReference type="RefSeq" id="WP_138158349.1">
    <property type="nucleotide sequence ID" value="NZ_ANBS01000034.1"/>
</dbReference>
<feature type="region of interest" description="Disordered" evidence="1">
    <location>
        <begin position="1"/>
        <end position="38"/>
    </location>
</feature>
<keyword evidence="2" id="KW-0812">Transmembrane</keyword>